<sequence length="229" mass="25951">MNLVGISYNFNFFTKNNSIKADSESIYKLMPFINDGFMPTTGDEISEEGDRYKVIRVQKENKDLNISITFSKRAILVQITKDKEIDNVNLMDIVSSTFSKLRETLGDIKGDRTACIANAILENDKETEEKIYKKFFSDEPSYFEWALRKASRFIVEGEESNSVLAVNKGLGTKQNNGTGNITQIEVIVVSCDNNTIAENNTPRFELNNISIFNELLKKTKMDLDKVIGD</sequence>
<protein>
    <submittedName>
        <fullName evidence="1">Uncharacterized protein</fullName>
    </submittedName>
</protein>
<proteinExistence type="predicted"/>
<accession>A0A486RZD9</accession>
<dbReference type="EMBL" id="CAAHCU010000013">
    <property type="protein sequence ID" value="VGM07388.1"/>
    <property type="molecule type" value="Genomic_DNA"/>
</dbReference>
<dbReference type="RefSeq" id="WP_023287147.1">
    <property type="nucleotide sequence ID" value="NZ_CAAGUL010000043.1"/>
</dbReference>
<evidence type="ECO:0000313" key="1">
    <source>
        <dbReference type="EMBL" id="VGM07388.1"/>
    </source>
</evidence>
<name>A0A486RZD9_KLEPN</name>
<organism evidence="1">
    <name type="scientific">Klebsiella pneumoniae</name>
    <dbReference type="NCBI Taxonomy" id="573"/>
    <lineage>
        <taxon>Bacteria</taxon>
        <taxon>Pseudomonadati</taxon>
        <taxon>Pseudomonadota</taxon>
        <taxon>Gammaproteobacteria</taxon>
        <taxon>Enterobacterales</taxon>
        <taxon>Enterobacteriaceae</taxon>
        <taxon>Klebsiella/Raoultella group</taxon>
        <taxon>Klebsiella</taxon>
        <taxon>Klebsiella pneumoniae complex</taxon>
    </lineage>
</organism>
<gene>
    <name evidence="1" type="ORF">SAMEA4873650_04953</name>
</gene>
<dbReference type="AlphaFoldDB" id="A0A486RZD9"/>
<reference evidence="1" key="1">
    <citation type="submission" date="2019-03" db="EMBL/GenBank/DDBJ databases">
        <authorList>
            <consortium name="Pathogen Informatics"/>
        </authorList>
    </citation>
    <scope>NUCLEOTIDE SEQUENCE</scope>
    <source>
        <strain evidence="1">5012STDY7626448</strain>
    </source>
</reference>